<dbReference type="InterPro" id="IPR031657">
    <property type="entry name" value="REPA_OB_2"/>
</dbReference>
<keyword evidence="5" id="KW-0863">Zinc-finger</keyword>
<keyword evidence="4" id="KW-0479">Metal-binding</keyword>
<dbReference type="PANTHER" id="PTHR47165">
    <property type="entry name" value="OS03G0429900 PROTEIN"/>
    <property type="match status" value="1"/>
</dbReference>
<dbReference type="CDD" id="cd04474">
    <property type="entry name" value="RPA1_DBD_A"/>
    <property type="match status" value="1"/>
</dbReference>
<keyword evidence="3" id="KW-0235">DNA replication</keyword>
<dbReference type="Proteomes" id="UP000030640">
    <property type="component" value="Unassembled WGS sequence"/>
</dbReference>
<dbReference type="AlphaFoldDB" id="W7AID8"/>
<evidence type="ECO:0000259" key="11">
    <source>
        <dbReference type="Pfam" id="PF08646"/>
    </source>
</evidence>
<keyword evidence="14" id="KW-1185">Reference proteome</keyword>
<evidence type="ECO:0000256" key="5">
    <source>
        <dbReference type="ARBA" id="ARBA00022771"/>
    </source>
</evidence>
<dbReference type="RefSeq" id="XP_008818367.1">
    <property type="nucleotide sequence ID" value="XM_008820145.1"/>
</dbReference>
<dbReference type="InterPro" id="IPR012340">
    <property type="entry name" value="NA-bd_OB-fold"/>
</dbReference>
<keyword evidence="8" id="KW-0539">Nucleus</keyword>
<evidence type="ECO:0000313" key="13">
    <source>
        <dbReference type="EMBL" id="EUD65051.1"/>
    </source>
</evidence>
<feature type="domain" description="Replication protein A OB" evidence="12">
    <location>
        <begin position="814"/>
        <end position="912"/>
    </location>
</feature>
<dbReference type="PANTHER" id="PTHR47165:SF4">
    <property type="entry name" value="OS03G0429900 PROTEIN"/>
    <property type="match status" value="1"/>
</dbReference>
<evidence type="ECO:0000313" key="14">
    <source>
        <dbReference type="Proteomes" id="UP000030640"/>
    </source>
</evidence>
<dbReference type="InterPro" id="IPR013955">
    <property type="entry name" value="Rep_factor-A_C"/>
</dbReference>
<dbReference type="EMBL" id="KI965484">
    <property type="protein sequence ID" value="EUD65051.1"/>
    <property type="molecule type" value="Genomic_DNA"/>
</dbReference>
<dbReference type="InterPro" id="IPR004365">
    <property type="entry name" value="NA-bd_OB_tRNA"/>
</dbReference>
<sequence length="1148" mass="129514">MNRNEEILSKATPNFIYKFFTEPSSQESIGWLNSQVTLICFSQMNAGANQIFLKVIDGTIPPQYYAILHVGAEERGITTTPLSYVKKLIAIENFSITNYYGKLFILTKKLRVVMSVDHLDIEDLFRRYQLQSISYLLLNTKGENGSKDGGSGAVRKYNGEGKAKISNIISPYSNEHGNEDKTRECNYYPRGGSAAGTEAQYSNNVIPPARYSKLSDRQEGDTRADNYDRCQRVSGENLIREPMAKNGTAAYGERQPYVDKSSYVERPPYRESLAGRDAPQNYHPGRMTEDTGRGKQFPKRLSDPPLNTAKFAHGESSIGRDYLPYGANELERNPHEATSLLHQKNPISQREESQPYNKRNNTTVYDPNGANSANRENSAYRRNHYSSGKSRTQNIAGELNNSRSGNSYDPGVGPLMGSSVYREEPPLEENISRSHPKPHTSNPKAYMYEGEMGEGPAGSGAATPGEYKGRYALTGNNPERGGPPEQRSYYQSGRGNSNMSKGGSGARDDYYYPPRDAEEGDNSRNVDDEAYYGRAGAQHRNGIGRGNSHEAGTKMAAGGRNGLNYNGEMAKLSRSEEAIQERYVPSEGVTNGGDYRPRGVSNYGPSGIGSGGYDNNGSGYRGEAESIKKARRESMGSLQETKETLNDMEEYAADRRCETKSILKENTSTRNNRKCAPYQQSNNPVMKINDGILMQINKLSQYSSKWIIKARVQSKDNVRRFYSGNKEGKVFNIELCDEDGEIKANFFGKAVDKWYDYLQVGKIYKISKGNIKAANKKFNTLKHDCEITLDENSIIELLEENDNIPKFIYNFASIDTIKNMNTGSLVDVIGVVFTFQEMMQVLIKKTGQYKEKRDLILIDDSNETINVTLWGEHALKIEEGYLRDNSIISFKYLKVAEWQGKKLESHPKTKIDVNPEIDRAHMLQNWWSSNKENLYSSVNVNTNSFNIELQKTIEEIKKDVNLANEDALSGKGIVFTTFGFIDHIYNSIPVYSACPDCNKKMIINVVEEEEDDIDSSQMMDQSMYCAKCNKNNTPIYNYYINLKITDSTDSLRASAFAGCARTIMNGLSADEFMALRQEYVTDENIENFDLIEKAKLKEFFFRIKAYMTSHMDELKKNYTIIEIIPLSKLLVENCRYLIRSIRSLTEKQ</sequence>
<dbReference type="GO" id="GO:0006260">
    <property type="term" value="P:DNA replication"/>
    <property type="evidence" value="ECO:0007669"/>
    <property type="project" value="UniProtKB-KW"/>
</dbReference>
<evidence type="ECO:0000256" key="6">
    <source>
        <dbReference type="ARBA" id="ARBA00022833"/>
    </source>
</evidence>
<proteinExistence type="inferred from homology"/>
<evidence type="ECO:0000256" key="7">
    <source>
        <dbReference type="ARBA" id="ARBA00023125"/>
    </source>
</evidence>
<dbReference type="CDD" id="cd04475">
    <property type="entry name" value="RPA1_DBD_B"/>
    <property type="match status" value="1"/>
</dbReference>
<organism evidence="13 14">
    <name type="scientific">Plasmodium inui San Antonio 1</name>
    <dbReference type="NCBI Taxonomy" id="1237626"/>
    <lineage>
        <taxon>Eukaryota</taxon>
        <taxon>Sar</taxon>
        <taxon>Alveolata</taxon>
        <taxon>Apicomplexa</taxon>
        <taxon>Aconoidasida</taxon>
        <taxon>Haemosporida</taxon>
        <taxon>Plasmodiidae</taxon>
        <taxon>Plasmodium</taxon>
        <taxon>Plasmodium (Plasmodium)</taxon>
    </lineage>
</organism>
<feature type="compositionally biased region" description="Polar residues" evidence="9">
    <location>
        <begin position="488"/>
        <end position="501"/>
    </location>
</feature>
<dbReference type="Pfam" id="PF01336">
    <property type="entry name" value="tRNA_anti-codon"/>
    <property type="match status" value="1"/>
</dbReference>
<feature type="domain" description="Replication factor A C-terminal" evidence="11">
    <location>
        <begin position="975"/>
        <end position="1126"/>
    </location>
</feature>
<dbReference type="FunFam" id="2.40.50.140:FF:000041">
    <property type="entry name" value="Replication protein A subunit"/>
    <property type="match status" value="1"/>
</dbReference>
<feature type="compositionally biased region" description="Basic and acidic residues" evidence="9">
    <location>
        <begin position="506"/>
        <end position="527"/>
    </location>
</feature>
<evidence type="ECO:0000256" key="4">
    <source>
        <dbReference type="ARBA" id="ARBA00022723"/>
    </source>
</evidence>
<dbReference type="GO" id="GO:0005634">
    <property type="term" value="C:nucleus"/>
    <property type="evidence" value="ECO:0007669"/>
    <property type="project" value="UniProtKB-SubCell"/>
</dbReference>
<dbReference type="Pfam" id="PF08646">
    <property type="entry name" value="Rep_fac-A_C"/>
    <property type="match status" value="1"/>
</dbReference>
<feature type="compositionally biased region" description="Polar residues" evidence="9">
    <location>
        <begin position="385"/>
        <end position="407"/>
    </location>
</feature>
<dbReference type="GO" id="GO:0008270">
    <property type="term" value="F:zinc ion binding"/>
    <property type="evidence" value="ECO:0007669"/>
    <property type="project" value="UniProtKB-KW"/>
</dbReference>
<keyword evidence="7" id="KW-0238">DNA-binding</keyword>
<dbReference type="Pfam" id="PF16900">
    <property type="entry name" value="REPA_OB_2"/>
    <property type="match status" value="1"/>
</dbReference>
<evidence type="ECO:0000256" key="9">
    <source>
        <dbReference type="SAM" id="MobiDB-lite"/>
    </source>
</evidence>
<dbReference type="InterPro" id="IPR047192">
    <property type="entry name" value="Euk_RPA1_DBD_C"/>
</dbReference>
<keyword evidence="6" id="KW-0862">Zinc</keyword>
<evidence type="ECO:0000256" key="3">
    <source>
        <dbReference type="ARBA" id="ARBA00022705"/>
    </source>
</evidence>
<dbReference type="GO" id="GO:0003677">
    <property type="term" value="F:DNA binding"/>
    <property type="evidence" value="ECO:0007669"/>
    <property type="project" value="UniProtKB-KW"/>
</dbReference>
<comment type="subcellular location">
    <subcellularLocation>
        <location evidence="1">Nucleus</location>
    </subcellularLocation>
</comment>
<evidence type="ECO:0000259" key="12">
    <source>
        <dbReference type="Pfam" id="PF16900"/>
    </source>
</evidence>
<comment type="similarity">
    <text evidence="2">Belongs to the replication factor A protein 1 family.</text>
</comment>
<accession>W7AID8</accession>
<evidence type="ECO:0000259" key="10">
    <source>
        <dbReference type="Pfam" id="PF01336"/>
    </source>
</evidence>
<evidence type="ECO:0000256" key="8">
    <source>
        <dbReference type="ARBA" id="ARBA00023242"/>
    </source>
</evidence>
<feature type="domain" description="OB" evidence="10">
    <location>
        <begin position="707"/>
        <end position="786"/>
    </location>
</feature>
<protein>
    <submittedName>
        <fullName evidence="13">Replication factor A1</fullName>
    </submittedName>
</protein>
<dbReference type="CDD" id="cd04476">
    <property type="entry name" value="RPA1_DBD_C"/>
    <property type="match status" value="1"/>
</dbReference>
<feature type="region of interest" description="Disordered" evidence="9">
    <location>
        <begin position="271"/>
        <end position="313"/>
    </location>
</feature>
<feature type="region of interest" description="Disordered" evidence="9">
    <location>
        <begin position="342"/>
        <end position="527"/>
    </location>
</feature>
<feature type="region of interest" description="Disordered" evidence="9">
    <location>
        <begin position="586"/>
        <end position="625"/>
    </location>
</feature>
<reference evidence="13 14" key="1">
    <citation type="submission" date="2013-02" db="EMBL/GenBank/DDBJ databases">
        <title>The Genome Sequence of Plasmodium inui San Antonio 1.</title>
        <authorList>
            <consortium name="The Broad Institute Genome Sequencing Platform"/>
            <consortium name="The Broad Institute Genome Sequencing Center for Infectious Disease"/>
            <person name="Neafsey D."/>
            <person name="Cheeseman I."/>
            <person name="Volkman S."/>
            <person name="Adams J."/>
            <person name="Walker B."/>
            <person name="Young S.K."/>
            <person name="Zeng Q."/>
            <person name="Gargeya S."/>
            <person name="Fitzgerald M."/>
            <person name="Haas B."/>
            <person name="Abouelleil A."/>
            <person name="Alvarado L."/>
            <person name="Arachchi H.M."/>
            <person name="Berlin A.M."/>
            <person name="Chapman S.B."/>
            <person name="Dewar J."/>
            <person name="Goldberg J."/>
            <person name="Griggs A."/>
            <person name="Gujja S."/>
            <person name="Hansen M."/>
            <person name="Howarth C."/>
            <person name="Imamovic A."/>
            <person name="Larimer J."/>
            <person name="McCowan C."/>
            <person name="Murphy C."/>
            <person name="Neiman D."/>
            <person name="Pearson M."/>
            <person name="Priest M."/>
            <person name="Roberts A."/>
            <person name="Saif S."/>
            <person name="Shea T."/>
            <person name="Sisk P."/>
            <person name="Sykes S."/>
            <person name="Wortman J."/>
            <person name="Nusbaum C."/>
            <person name="Birren B."/>
        </authorList>
    </citation>
    <scope>NUCLEOTIDE SEQUENCE [LARGE SCALE GENOMIC DNA]</scope>
    <source>
        <strain evidence="13 14">San Antonio 1</strain>
    </source>
</reference>
<gene>
    <name evidence="13" type="ORF">C922_04562</name>
</gene>
<feature type="compositionally biased region" description="Polar residues" evidence="9">
    <location>
        <begin position="342"/>
        <end position="377"/>
    </location>
</feature>
<evidence type="ECO:0000256" key="1">
    <source>
        <dbReference type="ARBA" id="ARBA00004123"/>
    </source>
</evidence>
<dbReference type="FunFam" id="2.40.50.140:FF:000064">
    <property type="entry name" value="Replication protein A subunit"/>
    <property type="match status" value="1"/>
</dbReference>
<dbReference type="VEuPathDB" id="PlasmoDB:C922_04562"/>
<name>W7AID8_9APIC</name>
<dbReference type="GeneID" id="20039836"/>
<dbReference type="Gene3D" id="2.40.50.140">
    <property type="entry name" value="Nucleic acid-binding proteins"/>
    <property type="match status" value="3"/>
</dbReference>
<evidence type="ECO:0000256" key="2">
    <source>
        <dbReference type="ARBA" id="ARBA00005690"/>
    </source>
</evidence>
<dbReference type="SUPFAM" id="SSF50249">
    <property type="entry name" value="Nucleic acid-binding proteins"/>
    <property type="match status" value="3"/>
</dbReference>
<dbReference type="OrthoDB" id="1751331at2759"/>